<evidence type="ECO:0000313" key="2">
    <source>
        <dbReference type="EMBL" id="GJT00724.1"/>
    </source>
</evidence>
<reference evidence="2" key="1">
    <citation type="journal article" date="2022" name="Int. J. Mol. Sci.">
        <title>Draft Genome of Tanacetum Coccineum: Genomic Comparison of Closely Related Tanacetum-Family Plants.</title>
        <authorList>
            <person name="Yamashiro T."/>
            <person name="Shiraishi A."/>
            <person name="Nakayama K."/>
            <person name="Satake H."/>
        </authorList>
    </citation>
    <scope>NUCLEOTIDE SEQUENCE</scope>
</reference>
<keyword evidence="3" id="KW-1185">Reference proteome</keyword>
<gene>
    <name evidence="2" type="ORF">Tco_0821893</name>
</gene>
<dbReference type="EMBL" id="BQNB010012217">
    <property type="protein sequence ID" value="GJT00724.1"/>
    <property type="molecule type" value="Genomic_DNA"/>
</dbReference>
<comment type="caution">
    <text evidence="2">The sequence shown here is derived from an EMBL/GenBank/DDBJ whole genome shotgun (WGS) entry which is preliminary data.</text>
</comment>
<sequence length="142" mass="16226">MIYEINPIIKCRKSALTSAIHSVELEGLLFFRQLLEGSSYDALGGSSYRLGAILKVNVWLRMIHSLAVILRRALMLYGYIKNHKKTVKNGQARTQERKSEQKPEAKDAKPKPEKSNPQKWRDEIRRSEEQGKGLEASPNGYK</sequence>
<organism evidence="2 3">
    <name type="scientific">Tanacetum coccineum</name>
    <dbReference type="NCBI Taxonomy" id="301880"/>
    <lineage>
        <taxon>Eukaryota</taxon>
        <taxon>Viridiplantae</taxon>
        <taxon>Streptophyta</taxon>
        <taxon>Embryophyta</taxon>
        <taxon>Tracheophyta</taxon>
        <taxon>Spermatophyta</taxon>
        <taxon>Magnoliopsida</taxon>
        <taxon>eudicotyledons</taxon>
        <taxon>Gunneridae</taxon>
        <taxon>Pentapetalae</taxon>
        <taxon>asterids</taxon>
        <taxon>campanulids</taxon>
        <taxon>Asterales</taxon>
        <taxon>Asteraceae</taxon>
        <taxon>Asteroideae</taxon>
        <taxon>Anthemideae</taxon>
        <taxon>Anthemidinae</taxon>
        <taxon>Tanacetum</taxon>
    </lineage>
</organism>
<evidence type="ECO:0000313" key="3">
    <source>
        <dbReference type="Proteomes" id="UP001151760"/>
    </source>
</evidence>
<feature type="region of interest" description="Disordered" evidence="1">
    <location>
        <begin position="86"/>
        <end position="142"/>
    </location>
</feature>
<evidence type="ECO:0000256" key="1">
    <source>
        <dbReference type="SAM" id="MobiDB-lite"/>
    </source>
</evidence>
<dbReference type="Proteomes" id="UP001151760">
    <property type="component" value="Unassembled WGS sequence"/>
</dbReference>
<accession>A0ABQ5AFB6</accession>
<name>A0ABQ5AFB6_9ASTR</name>
<proteinExistence type="predicted"/>
<protein>
    <submittedName>
        <fullName evidence="2">Uncharacterized protein</fullName>
    </submittedName>
</protein>
<feature type="compositionally biased region" description="Basic and acidic residues" evidence="1">
    <location>
        <begin position="94"/>
        <end position="132"/>
    </location>
</feature>
<reference evidence="2" key="2">
    <citation type="submission" date="2022-01" db="EMBL/GenBank/DDBJ databases">
        <authorList>
            <person name="Yamashiro T."/>
            <person name="Shiraishi A."/>
            <person name="Satake H."/>
            <person name="Nakayama K."/>
        </authorList>
    </citation>
    <scope>NUCLEOTIDE SEQUENCE</scope>
</reference>